<dbReference type="InterPro" id="IPR004839">
    <property type="entry name" value="Aminotransferase_I/II_large"/>
</dbReference>
<reference evidence="13" key="1">
    <citation type="journal article" date="2020" name="mSystems">
        <title>Genome- and Community-Level Interaction Insights into Carbon Utilization and Element Cycling Functions of Hydrothermarchaeota in Hydrothermal Sediment.</title>
        <authorList>
            <person name="Zhou Z."/>
            <person name="Liu Y."/>
            <person name="Xu W."/>
            <person name="Pan J."/>
            <person name="Luo Z.H."/>
            <person name="Li M."/>
        </authorList>
    </citation>
    <scope>NUCLEOTIDE SEQUENCE [LARGE SCALE GENOMIC DNA]</scope>
    <source>
        <strain evidence="13">SpSt-1233</strain>
    </source>
</reference>
<dbReference type="InterPro" id="IPR015421">
    <property type="entry name" value="PyrdxlP-dep_Trfase_major"/>
</dbReference>
<evidence type="ECO:0000256" key="5">
    <source>
        <dbReference type="ARBA" id="ARBA00022576"/>
    </source>
</evidence>
<proteinExistence type="inferred from homology"/>
<accession>A0A7V2AUS6</accession>
<evidence type="ECO:0000256" key="1">
    <source>
        <dbReference type="ARBA" id="ARBA00001933"/>
    </source>
</evidence>
<dbReference type="GO" id="GO:0030170">
    <property type="term" value="F:pyridoxal phosphate binding"/>
    <property type="evidence" value="ECO:0007669"/>
    <property type="project" value="InterPro"/>
</dbReference>
<keyword evidence="8 11" id="KW-0663">Pyridoxal phosphate</keyword>
<evidence type="ECO:0000256" key="6">
    <source>
        <dbReference type="ARBA" id="ARBA00022605"/>
    </source>
</evidence>
<feature type="modified residue" description="N6-(pyridoxal phosphate)lysine" evidence="11">
    <location>
        <position position="227"/>
    </location>
</feature>
<evidence type="ECO:0000256" key="4">
    <source>
        <dbReference type="ARBA" id="ARBA00011738"/>
    </source>
</evidence>
<comment type="cofactor">
    <cofactor evidence="1 11">
        <name>pyridoxal 5'-phosphate</name>
        <dbReference type="ChEBI" id="CHEBI:597326"/>
    </cofactor>
</comment>
<dbReference type="Pfam" id="PF00155">
    <property type="entry name" value="Aminotran_1_2"/>
    <property type="match status" value="1"/>
</dbReference>
<keyword evidence="5 11" id="KW-0032">Aminotransferase</keyword>
<evidence type="ECO:0000313" key="13">
    <source>
        <dbReference type="EMBL" id="HER43659.1"/>
    </source>
</evidence>
<keyword evidence="7 11" id="KW-0808">Transferase</keyword>
<comment type="caution">
    <text evidence="13">The sequence shown here is derived from an EMBL/GenBank/DDBJ whole genome shotgun (WGS) entry which is preliminary data.</text>
</comment>
<comment type="similarity">
    <text evidence="3 11">Belongs to the class-II pyridoxal-phosphate-dependent aminotransferase family. Histidinol-phosphate aminotransferase subfamily.</text>
</comment>
<dbReference type="InterPro" id="IPR005861">
    <property type="entry name" value="HisP_aminotrans"/>
</dbReference>
<evidence type="ECO:0000256" key="10">
    <source>
        <dbReference type="ARBA" id="ARBA00047481"/>
    </source>
</evidence>
<protein>
    <recommendedName>
        <fullName evidence="11">Histidinol-phosphate aminotransferase</fullName>
        <ecNumber evidence="11">2.6.1.9</ecNumber>
    </recommendedName>
    <alternativeName>
        <fullName evidence="11">Imidazole acetol-phosphate transaminase</fullName>
    </alternativeName>
</protein>
<dbReference type="Gene3D" id="3.40.640.10">
    <property type="entry name" value="Type I PLP-dependent aspartate aminotransferase-like (Major domain)"/>
    <property type="match status" value="1"/>
</dbReference>
<sequence length="367" mass="41144">MDFKKLMRPHLKNVRPYVPGKPIEELRRERNFTGEIAKLASNENPYPPVREVIDAITAELGQLNRYPNSGSYYLCADLAEFLGVEPGRIFVGNGSNEIIDLLARAFINPTDEIVYPFPSFIVYPIVAQLMGVKAVEVPLVDYRLDLAAMKTAITPRTKIVFICNPNNPTGTYVTKDEVDRFLDGLRSDIIVAFDEAYYEFADAADFPDTIELLKSHPNIITLRTFSKIHSLSGLRVGYSISHPDLVTCLHMVRQPFNVNRIAQAAGRAALRHFDKTKERIGENRAQLEKVRAGLVDLGFEVPPSQTNFLLAVPPEGPGNLTEELMNRGIIVRDMSPFGLAGAMRVSIGTPAENERFLKTMRELIRTR</sequence>
<dbReference type="CDD" id="cd00609">
    <property type="entry name" value="AAT_like"/>
    <property type="match status" value="1"/>
</dbReference>
<evidence type="ECO:0000256" key="11">
    <source>
        <dbReference type="HAMAP-Rule" id="MF_01023"/>
    </source>
</evidence>
<gene>
    <name evidence="11" type="primary">hisC</name>
    <name evidence="13" type="ORF">ENO08_04285</name>
</gene>
<dbReference type="InterPro" id="IPR050106">
    <property type="entry name" value="HistidinolP_aminotransfase"/>
</dbReference>
<comment type="subunit">
    <text evidence="4 11">Homodimer.</text>
</comment>
<dbReference type="NCBIfam" id="TIGR01141">
    <property type="entry name" value="hisC"/>
    <property type="match status" value="1"/>
</dbReference>
<dbReference type="PANTHER" id="PTHR43643">
    <property type="entry name" value="HISTIDINOL-PHOSPHATE AMINOTRANSFERASE 2"/>
    <property type="match status" value="1"/>
</dbReference>
<evidence type="ECO:0000256" key="7">
    <source>
        <dbReference type="ARBA" id="ARBA00022679"/>
    </source>
</evidence>
<dbReference type="GO" id="GO:0004400">
    <property type="term" value="F:histidinol-phosphate transaminase activity"/>
    <property type="evidence" value="ECO:0007669"/>
    <property type="project" value="UniProtKB-UniRule"/>
</dbReference>
<dbReference type="Proteomes" id="UP000886069">
    <property type="component" value="Unassembled WGS sequence"/>
</dbReference>
<dbReference type="Gene3D" id="3.90.1150.10">
    <property type="entry name" value="Aspartate Aminotransferase, domain 1"/>
    <property type="match status" value="1"/>
</dbReference>
<dbReference type="InterPro" id="IPR015424">
    <property type="entry name" value="PyrdxlP-dep_Trfase"/>
</dbReference>
<dbReference type="AlphaFoldDB" id="A0A7V2AUS6"/>
<evidence type="ECO:0000256" key="2">
    <source>
        <dbReference type="ARBA" id="ARBA00005011"/>
    </source>
</evidence>
<evidence type="ECO:0000259" key="12">
    <source>
        <dbReference type="Pfam" id="PF00155"/>
    </source>
</evidence>
<organism evidence="13">
    <name type="scientific">Eiseniibacteriota bacterium</name>
    <dbReference type="NCBI Taxonomy" id="2212470"/>
    <lineage>
        <taxon>Bacteria</taxon>
        <taxon>Candidatus Eiseniibacteriota</taxon>
    </lineage>
</organism>
<keyword evidence="6 11" id="KW-0028">Amino-acid biosynthesis</keyword>
<feature type="domain" description="Aminotransferase class I/classII large" evidence="12">
    <location>
        <begin position="37"/>
        <end position="358"/>
    </location>
</feature>
<evidence type="ECO:0000256" key="3">
    <source>
        <dbReference type="ARBA" id="ARBA00007970"/>
    </source>
</evidence>
<evidence type="ECO:0000256" key="8">
    <source>
        <dbReference type="ARBA" id="ARBA00022898"/>
    </source>
</evidence>
<dbReference type="GO" id="GO:0000105">
    <property type="term" value="P:L-histidine biosynthetic process"/>
    <property type="evidence" value="ECO:0007669"/>
    <property type="project" value="UniProtKB-UniRule"/>
</dbReference>
<dbReference type="PANTHER" id="PTHR43643:SF6">
    <property type="entry name" value="HISTIDINOL-PHOSPHATE AMINOTRANSFERASE"/>
    <property type="match status" value="1"/>
</dbReference>
<keyword evidence="9 11" id="KW-0368">Histidine biosynthesis</keyword>
<comment type="pathway">
    <text evidence="2 11">Amino-acid biosynthesis; L-histidine biosynthesis; L-histidine from 5-phospho-alpha-D-ribose 1-diphosphate: step 7/9.</text>
</comment>
<evidence type="ECO:0000256" key="9">
    <source>
        <dbReference type="ARBA" id="ARBA00023102"/>
    </source>
</evidence>
<comment type="catalytic activity">
    <reaction evidence="10 11">
        <text>L-histidinol phosphate + 2-oxoglutarate = 3-(imidazol-4-yl)-2-oxopropyl phosphate + L-glutamate</text>
        <dbReference type="Rhea" id="RHEA:23744"/>
        <dbReference type="ChEBI" id="CHEBI:16810"/>
        <dbReference type="ChEBI" id="CHEBI:29985"/>
        <dbReference type="ChEBI" id="CHEBI:57766"/>
        <dbReference type="ChEBI" id="CHEBI:57980"/>
        <dbReference type="EC" id="2.6.1.9"/>
    </reaction>
</comment>
<dbReference type="EMBL" id="DSEC01000303">
    <property type="protein sequence ID" value="HER43659.1"/>
    <property type="molecule type" value="Genomic_DNA"/>
</dbReference>
<name>A0A7V2AUS6_UNCEI</name>
<dbReference type="SUPFAM" id="SSF53383">
    <property type="entry name" value="PLP-dependent transferases"/>
    <property type="match status" value="1"/>
</dbReference>
<dbReference type="EC" id="2.6.1.9" evidence="11"/>
<dbReference type="UniPathway" id="UPA00031">
    <property type="reaction ID" value="UER00012"/>
</dbReference>
<dbReference type="HAMAP" id="MF_01023">
    <property type="entry name" value="HisC_aminotrans_2"/>
    <property type="match status" value="1"/>
</dbReference>
<dbReference type="InterPro" id="IPR015422">
    <property type="entry name" value="PyrdxlP-dep_Trfase_small"/>
</dbReference>